<proteinExistence type="predicted"/>
<dbReference type="PANTHER" id="PTHR12231">
    <property type="entry name" value="CTX-RELATED TYPE I TRANSMEMBRANE PROTEIN"/>
    <property type="match status" value="1"/>
</dbReference>
<sequence>APEDPSRKVDGDTIIFSAVQERSSAVYQCNASNEYGYLLANAFVNVLAEPPRILTPANKLYQVIADSPALIDCAYFGSPKPEIEWFRGVKGSILRGNEYVFHDNGTLEIPVSQKDSSGTYTCVARNKLGKTQNEVQLEVKDPTMIIKHPEYKVIQRSAQASFECVIKHDPTLIPTVIWLKDNNELPDDERFLVGKDNLTIMNVTDKDDGTYTCIVNTTLDSVSASAVLTVVARPNPPLDLELTGQLERSIELSWVPGEENNSPIKNFVIEYEDGLHEPGVWHYQTEVPGSQTTVQLKLSPYVNYSFRVIAVNEIGRSQPSEPSEQYLTKSANPDENPSNVQGIGSEPDNLVITWESLKGFQSNGPGLQYKVSWRQKDVDDEWTSVVVANVSKYIVSGTPTFVPYEIKVQALNDLGYAPEPSEVIGHSGEDLPMVAPGNVQVHVINSTLAKVHWDPVPLKSVRGHLQGYK</sequence>
<dbReference type="AlphaFoldDB" id="A0A2P4SYM0"/>
<evidence type="ECO:0000256" key="3">
    <source>
        <dbReference type="ARBA" id="ARBA00022729"/>
    </source>
</evidence>
<evidence type="ECO:0000256" key="4">
    <source>
        <dbReference type="ARBA" id="ARBA00022737"/>
    </source>
</evidence>
<protein>
    <recommendedName>
        <fullName evidence="14">Neuronal cell adhesion molecule</fullName>
    </recommendedName>
</protein>
<dbReference type="OrthoDB" id="6244967at2759"/>
<dbReference type="SUPFAM" id="SSF49265">
    <property type="entry name" value="Fibronectin type III"/>
    <property type="match status" value="2"/>
</dbReference>
<dbReference type="SUPFAM" id="SSF48726">
    <property type="entry name" value="Immunoglobulin"/>
    <property type="match status" value="3"/>
</dbReference>
<dbReference type="InterPro" id="IPR003961">
    <property type="entry name" value="FN3_dom"/>
</dbReference>
<keyword evidence="6" id="KW-1133">Transmembrane helix</keyword>
<feature type="region of interest" description="Disordered" evidence="9">
    <location>
        <begin position="318"/>
        <end position="343"/>
    </location>
</feature>
<keyword evidence="4" id="KW-0677">Repeat</keyword>
<accession>A0A2P4SYM0</accession>
<feature type="domain" description="Ig-like" evidence="10">
    <location>
        <begin position="142"/>
        <end position="229"/>
    </location>
</feature>
<feature type="domain" description="Fibronectin type-III" evidence="11">
    <location>
        <begin position="236"/>
        <end position="331"/>
    </location>
</feature>
<dbReference type="SMART" id="SM00409">
    <property type="entry name" value="IG"/>
    <property type="match status" value="2"/>
</dbReference>
<name>A0A2P4SYM0_BAMTH</name>
<dbReference type="InterPro" id="IPR013098">
    <property type="entry name" value="Ig_I-set"/>
</dbReference>
<keyword evidence="5" id="KW-0130">Cell adhesion</keyword>
<dbReference type="FunFam" id="2.60.40.10:FF:000100">
    <property type="entry name" value="Neuronal cell adhesion molecule a"/>
    <property type="match status" value="1"/>
</dbReference>
<evidence type="ECO:0000313" key="12">
    <source>
        <dbReference type="EMBL" id="POI29203.1"/>
    </source>
</evidence>
<dbReference type="PANTHER" id="PTHR12231:SF257">
    <property type="entry name" value="NEURAL CELL ADHESION MOLECULE L1-LIKE PROTEIN"/>
    <property type="match status" value="1"/>
</dbReference>
<evidence type="ECO:0000313" key="13">
    <source>
        <dbReference type="Proteomes" id="UP000237246"/>
    </source>
</evidence>
<evidence type="ECO:0000259" key="11">
    <source>
        <dbReference type="PROSITE" id="PS50853"/>
    </source>
</evidence>
<gene>
    <name evidence="12" type="ORF">CIB84_007047</name>
</gene>
<feature type="non-terminal residue" evidence="12">
    <location>
        <position position="1"/>
    </location>
</feature>
<dbReference type="PROSITE" id="PS50835">
    <property type="entry name" value="IG_LIKE"/>
    <property type="match status" value="2"/>
</dbReference>
<keyword evidence="13" id="KW-1185">Reference proteome</keyword>
<feature type="domain" description="Fibronectin type-III" evidence="11">
    <location>
        <begin position="435"/>
        <end position="469"/>
    </location>
</feature>
<dbReference type="FunFam" id="2.60.40.10:FF:000057">
    <property type="entry name" value="neural cell adhesion molecule L1"/>
    <property type="match status" value="1"/>
</dbReference>
<comment type="caution">
    <text evidence="12">The sequence shown here is derived from an EMBL/GenBank/DDBJ whole genome shotgun (WGS) entry which is preliminary data.</text>
</comment>
<evidence type="ECO:0000256" key="5">
    <source>
        <dbReference type="ARBA" id="ARBA00022889"/>
    </source>
</evidence>
<dbReference type="SMART" id="SM00060">
    <property type="entry name" value="FN3"/>
    <property type="match status" value="2"/>
</dbReference>
<evidence type="ECO:0000256" key="7">
    <source>
        <dbReference type="ARBA" id="ARBA00023157"/>
    </source>
</evidence>
<dbReference type="InterPro" id="IPR036179">
    <property type="entry name" value="Ig-like_dom_sf"/>
</dbReference>
<dbReference type="InterPro" id="IPR007110">
    <property type="entry name" value="Ig-like_dom"/>
</dbReference>
<keyword evidence="2" id="KW-0812">Transmembrane</keyword>
<dbReference type="Pfam" id="PF00041">
    <property type="entry name" value="fn3"/>
    <property type="match status" value="2"/>
</dbReference>
<evidence type="ECO:0000256" key="6">
    <source>
        <dbReference type="ARBA" id="ARBA00022989"/>
    </source>
</evidence>
<dbReference type="InterPro" id="IPR003599">
    <property type="entry name" value="Ig_sub"/>
</dbReference>
<dbReference type="Gene3D" id="2.60.40.10">
    <property type="entry name" value="Immunoglobulins"/>
    <property type="match status" value="6"/>
</dbReference>
<dbReference type="Pfam" id="PF07679">
    <property type="entry name" value="I-set"/>
    <property type="match status" value="2"/>
</dbReference>
<evidence type="ECO:0000256" key="8">
    <source>
        <dbReference type="ARBA" id="ARBA00023319"/>
    </source>
</evidence>
<dbReference type="InterPro" id="IPR051170">
    <property type="entry name" value="Neural/epithelial_adhesion"/>
</dbReference>
<reference evidence="12 13" key="1">
    <citation type="submission" date="2018-01" db="EMBL/GenBank/DDBJ databases">
        <title>Comparison of the Chinese Bamboo Partridge and Red Junglefowl genome sequences highlights the importance of demography in genome evolution.</title>
        <authorList>
            <person name="Tiley G.P."/>
            <person name="Kimball R.T."/>
            <person name="Braun E.L."/>
            <person name="Burleigh J.G."/>
        </authorList>
    </citation>
    <scope>NUCLEOTIDE SEQUENCE [LARGE SCALE GENOMIC DNA]</scope>
    <source>
        <strain evidence="12">RTK389</strain>
        <tissue evidence="12">Blood</tissue>
    </source>
</reference>
<feature type="compositionally biased region" description="Polar residues" evidence="9">
    <location>
        <begin position="318"/>
        <end position="342"/>
    </location>
</feature>
<dbReference type="CDD" id="cd00063">
    <property type="entry name" value="FN3"/>
    <property type="match status" value="2"/>
</dbReference>
<feature type="non-terminal residue" evidence="12">
    <location>
        <position position="469"/>
    </location>
</feature>
<evidence type="ECO:0000256" key="9">
    <source>
        <dbReference type="SAM" id="MobiDB-lite"/>
    </source>
</evidence>
<feature type="domain" description="Ig-like" evidence="10">
    <location>
        <begin position="51"/>
        <end position="138"/>
    </location>
</feature>
<dbReference type="GO" id="GO:0030424">
    <property type="term" value="C:axon"/>
    <property type="evidence" value="ECO:0007669"/>
    <property type="project" value="UniProtKB-ARBA"/>
</dbReference>
<keyword evidence="7" id="KW-1015">Disulfide bond</keyword>
<dbReference type="GO" id="GO:0005886">
    <property type="term" value="C:plasma membrane"/>
    <property type="evidence" value="ECO:0007669"/>
    <property type="project" value="UniProtKB-SubCell"/>
</dbReference>
<keyword evidence="6" id="KW-0472">Membrane</keyword>
<organism evidence="12 13">
    <name type="scientific">Bambusicola thoracicus</name>
    <name type="common">Chinese bamboo-partridge</name>
    <name type="synonym">Perdix thoracica</name>
    <dbReference type="NCBI Taxonomy" id="9083"/>
    <lineage>
        <taxon>Eukaryota</taxon>
        <taxon>Metazoa</taxon>
        <taxon>Chordata</taxon>
        <taxon>Craniata</taxon>
        <taxon>Vertebrata</taxon>
        <taxon>Euteleostomi</taxon>
        <taxon>Archelosauria</taxon>
        <taxon>Archosauria</taxon>
        <taxon>Dinosauria</taxon>
        <taxon>Saurischia</taxon>
        <taxon>Theropoda</taxon>
        <taxon>Coelurosauria</taxon>
        <taxon>Aves</taxon>
        <taxon>Neognathae</taxon>
        <taxon>Galloanserae</taxon>
        <taxon>Galliformes</taxon>
        <taxon>Phasianidae</taxon>
        <taxon>Perdicinae</taxon>
        <taxon>Bambusicola</taxon>
    </lineage>
</organism>
<evidence type="ECO:0000259" key="10">
    <source>
        <dbReference type="PROSITE" id="PS50835"/>
    </source>
</evidence>
<dbReference type="SMART" id="SM00408">
    <property type="entry name" value="IGc2"/>
    <property type="match status" value="2"/>
</dbReference>
<dbReference type="InterPro" id="IPR013783">
    <property type="entry name" value="Ig-like_fold"/>
</dbReference>
<keyword evidence="8" id="KW-0393">Immunoglobulin domain</keyword>
<comment type="subcellular location">
    <subcellularLocation>
        <location evidence="1">Cell membrane</location>
        <topology evidence="1">Single-pass type I membrane protein</topology>
    </subcellularLocation>
</comment>
<dbReference type="Proteomes" id="UP000237246">
    <property type="component" value="Unassembled WGS sequence"/>
</dbReference>
<dbReference type="PROSITE" id="PS50853">
    <property type="entry name" value="FN3"/>
    <property type="match status" value="3"/>
</dbReference>
<keyword evidence="3" id="KW-0732">Signal</keyword>
<evidence type="ECO:0000256" key="1">
    <source>
        <dbReference type="ARBA" id="ARBA00004251"/>
    </source>
</evidence>
<evidence type="ECO:0000256" key="2">
    <source>
        <dbReference type="ARBA" id="ARBA00022692"/>
    </source>
</evidence>
<dbReference type="FunFam" id="2.60.40.10:FF:000347">
    <property type="entry name" value="Neuronal cell adhesion molecule"/>
    <property type="match status" value="1"/>
</dbReference>
<dbReference type="InterPro" id="IPR036116">
    <property type="entry name" value="FN3_sf"/>
</dbReference>
<feature type="domain" description="Fibronectin type-III" evidence="11">
    <location>
        <begin position="336"/>
        <end position="430"/>
    </location>
</feature>
<evidence type="ECO:0008006" key="14">
    <source>
        <dbReference type="Google" id="ProtNLM"/>
    </source>
</evidence>
<dbReference type="GO" id="GO:0007155">
    <property type="term" value="P:cell adhesion"/>
    <property type="evidence" value="ECO:0007669"/>
    <property type="project" value="UniProtKB-KW"/>
</dbReference>
<dbReference type="EMBL" id="PPHD01016215">
    <property type="protein sequence ID" value="POI29203.1"/>
    <property type="molecule type" value="Genomic_DNA"/>
</dbReference>
<dbReference type="FunFam" id="2.60.40.10:FF:000238">
    <property type="entry name" value="Neuronal cell adhesion molecule"/>
    <property type="match status" value="1"/>
</dbReference>
<dbReference type="InterPro" id="IPR003598">
    <property type="entry name" value="Ig_sub2"/>
</dbReference>